<sequence>MTDAPDVRADLLAALPKIRAFAISLCGRSARADDLVQETLMKAWANLASFEPGSNMVAWLYTILRNEFYTDFRKRRHEVADTDGQYAARLSTRPLQEGHMQLLDVREALDKLAPDHREALILVGASGLSYEEAAKLCGCAVGTMKSRANRARAKLAELLTMPESPQFGDDEAGDAVVDTAWTASSPPGMES</sequence>
<comment type="caution">
    <text evidence="10">The sequence shown here is derived from an EMBL/GenBank/DDBJ whole genome shotgun (WGS) entry which is preliminary data.</text>
</comment>
<dbReference type="GO" id="GO:0006352">
    <property type="term" value="P:DNA-templated transcription initiation"/>
    <property type="evidence" value="ECO:0007669"/>
    <property type="project" value="InterPro"/>
</dbReference>
<feature type="domain" description="RNA polymerase sigma-70 region 2" evidence="8">
    <location>
        <begin position="15"/>
        <end position="76"/>
    </location>
</feature>
<evidence type="ECO:0000313" key="11">
    <source>
        <dbReference type="Proteomes" id="UP001165679"/>
    </source>
</evidence>
<evidence type="ECO:0000256" key="5">
    <source>
        <dbReference type="ARBA" id="ARBA00023163"/>
    </source>
</evidence>
<dbReference type="InterPro" id="IPR013325">
    <property type="entry name" value="RNA_pol_sigma_r2"/>
</dbReference>
<keyword evidence="11" id="KW-1185">Reference proteome</keyword>
<dbReference type="InterPro" id="IPR000838">
    <property type="entry name" value="RNA_pol_sigma70_ECF_CS"/>
</dbReference>
<evidence type="ECO:0000256" key="1">
    <source>
        <dbReference type="ARBA" id="ARBA00010641"/>
    </source>
</evidence>
<evidence type="ECO:0000259" key="9">
    <source>
        <dbReference type="Pfam" id="PF08281"/>
    </source>
</evidence>
<reference evidence="10" key="1">
    <citation type="submission" date="2022-09" db="EMBL/GenBank/DDBJ databases">
        <title>Rhodovastum sp. nov. RN2-1 isolated from soil in Seongnam, South Korea.</title>
        <authorList>
            <person name="Le N.T."/>
        </authorList>
    </citation>
    <scope>NUCLEOTIDE SEQUENCE</scope>
    <source>
        <strain evidence="10">RN2-1</strain>
    </source>
</reference>
<dbReference type="CDD" id="cd06171">
    <property type="entry name" value="Sigma70_r4"/>
    <property type="match status" value="1"/>
</dbReference>
<dbReference type="SUPFAM" id="SSF88946">
    <property type="entry name" value="Sigma2 domain of RNA polymerase sigma factors"/>
    <property type="match status" value="1"/>
</dbReference>
<evidence type="ECO:0000256" key="4">
    <source>
        <dbReference type="ARBA" id="ARBA00023125"/>
    </source>
</evidence>
<reference evidence="10" key="2">
    <citation type="submission" date="2022-10" db="EMBL/GenBank/DDBJ databases">
        <authorList>
            <person name="Trinh H.N."/>
        </authorList>
    </citation>
    <scope>NUCLEOTIDE SEQUENCE</scope>
    <source>
        <strain evidence="10">RN2-1</strain>
    </source>
</reference>
<dbReference type="EMBL" id="JAPDNT010000005">
    <property type="protein sequence ID" value="MCW3474892.1"/>
    <property type="molecule type" value="Genomic_DNA"/>
</dbReference>
<dbReference type="NCBIfam" id="NF009199">
    <property type="entry name" value="PRK12547.1"/>
    <property type="match status" value="1"/>
</dbReference>
<dbReference type="Gene3D" id="1.10.1740.10">
    <property type="match status" value="1"/>
</dbReference>
<evidence type="ECO:0000256" key="3">
    <source>
        <dbReference type="ARBA" id="ARBA00023082"/>
    </source>
</evidence>
<dbReference type="InterPro" id="IPR014284">
    <property type="entry name" value="RNA_pol_sigma-70_dom"/>
</dbReference>
<evidence type="ECO:0000313" key="10">
    <source>
        <dbReference type="EMBL" id="MCW3474892.1"/>
    </source>
</evidence>
<dbReference type="PANTHER" id="PTHR43133">
    <property type="entry name" value="RNA POLYMERASE ECF-TYPE SIGMA FACTO"/>
    <property type="match status" value="1"/>
</dbReference>
<protein>
    <recommendedName>
        <fullName evidence="6">RNA polymerase sigma factor</fullName>
    </recommendedName>
</protein>
<keyword evidence="3 6" id="KW-0731">Sigma factor</keyword>
<dbReference type="GO" id="GO:0016987">
    <property type="term" value="F:sigma factor activity"/>
    <property type="evidence" value="ECO:0007669"/>
    <property type="project" value="UniProtKB-KW"/>
</dbReference>
<name>A0AA41YM83_9PROT</name>
<dbReference type="GO" id="GO:0003677">
    <property type="term" value="F:DNA binding"/>
    <property type="evidence" value="ECO:0007669"/>
    <property type="project" value="UniProtKB-KW"/>
</dbReference>
<dbReference type="SUPFAM" id="SSF88659">
    <property type="entry name" value="Sigma3 and sigma4 domains of RNA polymerase sigma factors"/>
    <property type="match status" value="1"/>
</dbReference>
<organism evidence="10 11">
    <name type="scientific">Limobrevibacterium gyesilva</name>
    <dbReference type="NCBI Taxonomy" id="2991712"/>
    <lineage>
        <taxon>Bacteria</taxon>
        <taxon>Pseudomonadati</taxon>
        <taxon>Pseudomonadota</taxon>
        <taxon>Alphaproteobacteria</taxon>
        <taxon>Acetobacterales</taxon>
        <taxon>Acetobacteraceae</taxon>
        <taxon>Limobrevibacterium</taxon>
    </lineage>
</organism>
<dbReference type="InterPro" id="IPR007627">
    <property type="entry name" value="RNA_pol_sigma70_r2"/>
</dbReference>
<dbReference type="PANTHER" id="PTHR43133:SF25">
    <property type="entry name" value="RNA POLYMERASE SIGMA FACTOR RFAY-RELATED"/>
    <property type="match status" value="1"/>
</dbReference>
<accession>A0AA41YM83</accession>
<evidence type="ECO:0000256" key="7">
    <source>
        <dbReference type="SAM" id="MobiDB-lite"/>
    </source>
</evidence>
<dbReference type="Proteomes" id="UP001165679">
    <property type="component" value="Unassembled WGS sequence"/>
</dbReference>
<dbReference type="RefSeq" id="WP_264713549.1">
    <property type="nucleotide sequence ID" value="NZ_JAPDNT010000005.1"/>
</dbReference>
<dbReference type="Pfam" id="PF04542">
    <property type="entry name" value="Sigma70_r2"/>
    <property type="match status" value="1"/>
</dbReference>
<dbReference type="Gene3D" id="1.10.10.10">
    <property type="entry name" value="Winged helix-like DNA-binding domain superfamily/Winged helix DNA-binding domain"/>
    <property type="match status" value="1"/>
</dbReference>
<keyword evidence="5 6" id="KW-0804">Transcription</keyword>
<feature type="region of interest" description="Disordered" evidence="7">
    <location>
        <begin position="164"/>
        <end position="191"/>
    </location>
</feature>
<keyword evidence="2 6" id="KW-0805">Transcription regulation</keyword>
<dbReference type="Pfam" id="PF08281">
    <property type="entry name" value="Sigma70_r4_2"/>
    <property type="match status" value="1"/>
</dbReference>
<dbReference type="NCBIfam" id="TIGR02937">
    <property type="entry name" value="sigma70-ECF"/>
    <property type="match status" value="1"/>
</dbReference>
<evidence type="ECO:0000256" key="6">
    <source>
        <dbReference type="RuleBase" id="RU000716"/>
    </source>
</evidence>
<dbReference type="InterPro" id="IPR036388">
    <property type="entry name" value="WH-like_DNA-bd_sf"/>
</dbReference>
<dbReference type="AlphaFoldDB" id="A0AA41YM83"/>
<dbReference type="InterPro" id="IPR013324">
    <property type="entry name" value="RNA_pol_sigma_r3/r4-like"/>
</dbReference>
<dbReference type="PROSITE" id="PS01063">
    <property type="entry name" value="SIGMA70_ECF"/>
    <property type="match status" value="1"/>
</dbReference>
<keyword evidence="4 6" id="KW-0238">DNA-binding</keyword>
<dbReference type="InterPro" id="IPR039425">
    <property type="entry name" value="RNA_pol_sigma-70-like"/>
</dbReference>
<feature type="domain" description="RNA polymerase sigma factor 70 region 4 type 2" evidence="9">
    <location>
        <begin position="103"/>
        <end position="155"/>
    </location>
</feature>
<gene>
    <name evidence="10" type="ORF">OL599_09885</name>
</gene>
<evidence type="ECO:0000256" key="2">
    <source>
        <dbReference type="ARBA" id="ARBA00023015"/>
    </source>
</evidence>
<proteinExistence type="inferred from homology"/>
<evidence type="ECO:0000259" key="8">
    <source>
        <dbReference type="Pfam" id="PF04542"/>
    </source>
</evidence>
<comment type="similarity">
    <text evidence="1 6">Belongs to the sigma-70 factor family. ECF subfamily.</text>
</comment>
<dbReference type="InterPro" id="IPR013249">
    <property type="entry name" value="RNA_pol_sigma70_r4_t2"/>
</dbReference>